<dbReference type="RefSeq" id="WP_309972196.1">
    <property type="nucleotide sequence ID" value="NZ_JAVDWH010000001.1"/>
</dbReference>
<gene>
    <name evidence="1" type="ORF">J2X11_002805</name>
</gene>
<dbReference type="Pfam" id="PF21863">
    <property type="entry name" value="HTH_67"/>
    <property type="match status" value="1"/>
</dbReference>
<keyword evidence="2" id="KW-1185">Reference proteome</keyword>
<sequence>MSNTKFWRSVEVLHDVVYFAPDTKERYEVLGLKGYWMGYFASRSAALGTASPELVIATFHGFAPKMVHRALPDAWSLASREEILQARLDLARDALAPGIGAADADAGKVAKDLAAIVDGLDFAGKPLGAAHASLPRPTDDIGLLWWAASVIREYRGDCHLAVLGAAGLNGTSANTLAVAAGLAVGEQRNMRGWTEDEWAAGYAELAGRGWVNADGTITDSGASARQQIEDATDRVCAAGMDKEATGRAITVEDGVRTLARGVLKSGAIAFPNPTGSKPPE</sequence>
<dbReference type="EMBL" id="JAVDWH010000001">
    <property type="protein sequence ID" value="MDR7087966.1"/>
    <property type="molecule type" value="Genomic_DNA"/>
</dbReference>
<accession>A0ABU1URZ5</accession>
<evidence type="ECO:0000313" key="1">
    <source>
        <dbReference type="EMBL" id="MDR7087966.1"/>
    </source>
</evidence>
<organism evidence="1 2">
    <name type="scientific">Aeromicrobium panaciterrae</name>
    <dbReference type="NCBI Taxonomy" id="363861"/>
    <lineage>
        <taxon>Bacteria</taxon>
        <taxon>Bacillati</taxon>
        <taxon>Actinomycetota</taxon>
        <taxon>Actinomycetes</taxon>
        <taxon>Propionibacteriales</taxon>
        <taxon>Nocardioidaceae</taxon>
        <taxon>Aeromicrobium</taxon>
    </lineage>
</organism>
<dbReference type="NCBIfam" id="NF047719">
    <property type="entry name" value="SCO6745_fam_HTH"/>
    <property type="match status" value="1"/>
</dbReference>
<comment type="caution">
    <text evidence="1">The sequence shown here is derived from an EMBL/GenBank/DDBJ whole genome shotgun (WGS) entry which is preliminary data.</text>
</comment>
<dbReference type="InterPro" id="IPR054058">
    <property type="entry name" value="HTH_67"/>
</dbReference>
<protein>
    <submittedName>
        <fullName evidence="1">Uncharacterized protein</fullName>
    </submittedName>
</protein>
<dbReference type="Proteomes" id="UP001257739">
    <property type="component" value="Unassembled WGS sequence"/>
</dbReference>
<proteinExistence type="predicted"/>
<evidence type="ECO:0000313" key="2">
    <source>
        <dbReference type="Proteomes" id="UP001257739"/>
    </source>
</evidence>
<reference evidence="1 2" key="1">
    <citation type="submission" date="2023-07" db="EMBL/GenBank/DDBJ databases">
        <title>Sorghum-associated microbial communities from plants grown in Nebraska, USA.</title>
        <authorList>
            <person name="Schachtman D."/>
        </authorList>
    </citation>
    <scope>NUCLEOTIDE SEQUENCE [LARGE SCALE GENOMIC DNA]</scope>
    <source>
        <strain evidence="1 2">BE248</strain>
    </source>
</reference>
<name>A0ABU1URZ5_9ACTN</name>